<dbReference type="OrthoDB" id="9797252at2"/>
<dbReference type="Proteomes" id="UP000295573">
    <property type="component" value="Unassembled WGS sequence"/>
</dbReference>
<name>A0A4R2J619_9ACTN</name>
<evidence type="ECO:0000313" key="5">
    <source>
        <dbReference type="Proteomes" id="UP000295573"/>
    </source>
</evidence>
<dbReference type="PANTHER" id="PTHR44942">
    <property type="entry name" value="METHYLTRANSF_11 DOMAIN-CONTAINING PROTEIN"/>
    <property type="match status" value="1"/>
</dbReference>
<dbReference type="EMBL" id="SLWR01000001">
    <property type="protein sequence ID" value="TCO51619.1"/>
    <property type="molecule type" value="Genomic_DNA"/>
</dbReference>
<dbReference type="PANTHER" id="PTHR44942:SF4">
    <property type="entry name" value="METHYLTRANSFERASE TYPE 11 DOMAIN-CONTAINING PROTEIN"/>
    <property type="match status" value="1"/>
</dbReference>
<sequence>MTELRTTFQYDAVAEAYQHRPPYPDEVFDHLEALVVDEPRNVLDIGAGEGAIARPLAPRVDRVDAIDMSQAMVDVGRRRPGGDRANLHWHVSSIETADLNGPYALVTAGASIHWMPWEETFNRIVPHLTQNAQLAIVEHGPVDVPWGDELLPVIKKHTRNPGYDPTFDIVDAIRDRGLLDLTDQKMTAPVTQQKTVADYIEWMHSTSTLARDLMSAEEAAEFDTAVHEVLTPYARDGVLELTIVAQLSWGRPKASQPGTEGSAAPAGSE</sequence>
<dbReference type="Gene3D" id="3.40.50.150">
    <property type="entry name" value="Vaccinia Virus protein VP39"/>
    <property type="match status" value="1"/>
</dbReference>
<dbReference type="CDD" id="cd02440">
    <property type="entry name" value="AdoMet_MTases"/>
    <property type="match status" value="1"/>
</dbReference>
<dbReference type="AlphaFoldDB" id="A0A4R2J619"/>
<proteinExistence type="predicted"/>
<dbReference type="GO" id="GO:0008168">
    <property type="term" value="F:methyltransferase activity"/>
    <property type="evidence" value="ECO:0007669"/>
    <property type="project" value="UniProtKB-KW"/>
</dbReference>
<accession>A0A4R2J619</accession>
<dbReference type="InterPro" id="IPR051052">
    <property type="entry name" value="Diverse_substrate_MTase"/>
</dbReference>
<dbReference type="Pfam" id="PF13649">
    <property type="entry name" value="Methyltransf_25"/>
    <property type="match status" value="1"/>
</dbReference>
<evidence type="ECO:0000259" key="3">
    <source>
        <dbReference type="Pfam" id="PF13649"/>
    </source>
</evidence>
<dbReference type="SUPFAM" id="SSF53335">
    <property type="entry name" value="S-adenosyl-L-methionine-dependent methyltransferases"/>
    <property type="match status" value="1"/>
</dbReference>
<evidence type="ECO:0000256" key="2">
    <source>
        <dbReference type="ARBA" id="ARBA00022679"/>
    </source>
</evidence>
<dbReference type="RefSeq" id="WP_132143609.1">
    <property type="nucleotide sequence ID" value="NZ_SLWR01000001.1"/>
</dbReference>
<organism evidence="4 5">
    <name type="scientific">Kribbella antiqua</name>
    <dbReference type="NCBI Taxonomy" id="2512217"/>
    <lineage>
        <taxon>Bacteria</taxon>
        <taxon>Bacillati</taxon>
        <taxon>Actinomycetota</taxon>
        <taxon>Actinomycetes</taxon>
        <taxon>Propionibacteriales</taxon>
        <taxon>Kribbellaceae</taxon>
        <taxon>Kribbella</taxon>
    </lineage>
</organism>
<evidence type="ECO:0000256" key="1">
    <source>
        <dbReference type="ARBA" id="ARBA00022603"/>
    </source>
</evidence>
<evidence type="ECO:0000313" key="4">
    <source>
        <dbReference type="EMBL" id="TCO51619.1"/>
    </source>
</evidence>
<gene>
    <name evidence="4" type="ORF">EV646_101612</name>
</gene>
<comment type="caution">
    <text evidence="4">The sequence shown here is derived from an EMBL/GenBank/DDBJ whole genome shotgun (WGS) entry which is preliminary data.</text>
</comment>
<dbReference type="InterPro" id="IPR029063">
    <property type="entry name" value="SAM-dependent_MTases_sf"/>
</dbReference>
<keyword evidence="1 4" id="KW-0489">Methyltransferase</keyword>
<keyword evidence="5" id="KW-1185">Reference proteome</keyword>
<dbReference type="InterPro" id="IPR041698">
    <property type="entry name" value="Methyltransf_25"/>
</dbReference>
<reference evidence="4 5" key="1">
    <citation type="journal article" date="2015" name="Stand. Genomic Sci.">
        <title>Genomic Encyclopedia of Bacterial and Archaeal Type Strains, Phase III: the genomes of soil and plant-associated and newly described type strains.</title>
        <authorList>
            <person name="Whitman W.B."/>
            <person name="Woyke T."/>
            <person name="Klenk H.P."/>
            <person name="Zhou Y."/>
            <person name="Lilburn T.G."/>
            <person name="Beck B.J."/>
            <person name="De Vos P."/>
            <person name="Vandamme P."/>
            <person name="Eisen J.A."/>
            <person name="Garrity G."/>
            <person name="Hugenholtz P."/>
            <person name="Kyrpides N.C."/>
        </authorList>
    </citation>
    <scope>NUCLEOTIDE SEQUENCE [LARGE SCALE GENOMIC DNA]</scope>
    <source>
        <strain evidence="4 5">VKM Ac-2541</strain>
    </source>
</reference>
<protein>
    <submittedName>
        <fullName evidence="4">Methyltransferase family protein</fullName>
    </submittedName>
</protein>
<keyword evidence="2 4" id="KW-0808">Transferase</keyword>
<feature type="domain" description="Methyltransferase" evidence="3">
    <location>
        <begin position="42"/>
        <end position="128"/>
    </location>
</feature>
<dbReference type="GO" id="GO:0032259">
    <property type="term" value="P:methylation"/>
    <property type="evidence" value="ECO:0007669"/>
    <property type="project" value="UniProtKB-KW"/>
</dbReference>